<dbReference type="InterPro" id="IPR035940">
    <property type="entry name" value="CAP_sf"/>
</dbReference>
<dbReference type="InterPro" id="IPR014044">
    <property type="entry name" value="CAP_dom"/>
</dbReference>
<dbReference type="CDD" id="cd05379">
    <property type="entry name" value="CAP_bacterial"/>
    <property type="match status" value="1"/>
</dbReference>
<sequence length="174" mass="19609">MRKLCLVLLVMFLGLIIIEKVCTAEETNLQIEKRYVELINQKRKLYGLKSLEVDPLLTTVARDHSSDMRDKRYFAHCSPDGATPLDRYLHRLPYVPAYALYGENLFWCSSAKDSTPENGVQAFMLSPSHRDNVLCEGYESIGVGVTTDKSGQIWVSVELAIIDPKPSMAIVAKK</sequence>
<dbReference type="AlphaFoldDB" id="A0A0G4B6M5"/>
<dbReference type="SUPFAM" id="SSF55797">
    <property type="entry name" value="PR-1-like"/>
    <property type="match status" value="1"/>
</dbReference>
<feature type="domain" description="SCP" evidence="1">
    <location>
        <begin position="36"/>
        <end position="155"/>
    </location>
</feature>
<evidence type="ECO:0000313" key="2">
    <source>
        <dbReference type="EMBL" id="AKM82672.1"/>
    </source>
</evidence>
<proteinExistence type="predicted"/>
<evidence type="ECO:0000313" key="3">
    <source>
        <dbReference type="Proteomes" id="UP000035648"/>
    </source>
</evidence>
<reference evidence="2 3" key="1">
    <citation type="journal article" date="2015" name="Nature">
        <title>rRNA introns, odd ribosomes, and small enigmatic genomes across a large radiation of phyla.</title>
        <authorList>
            <person name="Brown C.T."/>
            <person name="Hug L.A."/>
            <person name="Thomas B.C."/>
            <person name="Sharon I."/>
            <person name="Castelle C.J."/>
            <person name="Singh A."/>
            <person name="Wilkins M.J."/>
            <person name="Williams K.H."/>
            <person name="Banfield J.F."/>
        </authorList>
    </citation>
    <scope>NUCLEOTIDE SEQUENCE [LARGE SCALE GENOMIC DNA]</scope>
</reference>
<evidence type="ECO:0000259" key="1">
    <source>
        <dbReference type="Pfam" id="PF00188"/>
    </source>
</evidence>
<dbReference type="PANTHER" id="PTHR31157">
    <property type="entry name" value="SCP DOMAIN-CONTAINING PROTEIN"/>
    <property type="match status" value="1"/>
</dbReference>
<accession>A0A0G4B6M5</accession>
<name>A0A0G4B6M5_9BACT</name>
<protein>
    <recommendedName>
        <fullName evidence="1">SCP domain-containing protein</fullName>
    </recommendedName>
</protein>
<dbReference type="Gene3D" id="3.40.33.10">
    <property type="entry name" value="CAP"/>
    <property type="match status" value="1"/>
</dbReference>
<dbReference type="PANTHER" id="PTHR31157:SF1">
    <property type="entry name" value="SCP DOMAIN-CONTAINING PROTEIN"/>
    <property type="match status" value="1"/>
</dbReference>
<dbReference type="STRING" id="1618337.UT28_C0001G0895"/>
<organism evidence="2 3">
    <name type="scientific">Berkelbacteria bacterium GW2011_GWE1_39_12</name>
    <dbReference type="NCBI Taxonomy" id="1618337"/>
    <lineage>
        <taxon>Bacteria</taxon>
        <taxon>Candidatus Berkelbacteria</taxon>
    </lineage>
</organism>
<dbReference type="Proteomes" id="UP000035648">
    <property type="component" value="Chromosome"/>
</dbReference>
<gene>
    <name evidence="2" type="ORF">UT28_C0001G0895</name>
</gene>
<dbReference type="Pfam" id="PF00188">
    <property type="entry name" value="CAP"/>
    <property type="match status" value="1"/>
</dbReference>
<dbReference type="KEGG" id="bbgw:UT28_C0001G0895"/>
<dbReference type="EMBL" id="CP011213">
    <property type="protein sequence ID" value="AKM82672.1"/>
    <property type="molecule type" value="Genomic_DNA"/>
</dbReference>